<dbReference type="RefSeq" id="WP_116685816.1">
    <property type="nucleotide sequence ID" value="NZ_CAWNYD010000001.1"/>
</dbReference>
<evidence type="ECO:0000313" key="2">
    <source>
        <dbReference type="Proteomes" id="UP000244906"/>
    </source>
</evidence>
<comment type="caution">
    <text evidence="1">The sequence shown here is derived from an EMBL/GenBank/DDBJ whole genome shotgun (WGS) entry which is preliminary data.</text>
</comment>
<dbReference type="Proteomes" id="UP000244906">
    <property type="component" value="Unassembled WGS sequence"/>
</dbReference>
<accession>A0A2V1H2M8</accession>
<evidence type="ECO:0000313" key="1">
    <source>
        <dbReference type="EMBL" id="PVZ72230.1"/>
    </source>
</evidence>
<protein>
    <submittedName>
        <fullName evidence="1">Uncharacterized protein</fullName>
    </submittedName>
</protein>
<name>A0A2V1H2M8_9GAMM</name>
<organism evidence="1 2">
    <name type="scientific">Pelagibaculum spongiae</name>
    <dbReference type="NCBI Taxonomy" id="2080658"/>
    <lineage>
        <taxon>Bacteria</taxon>
        <taxon>Pseudomonadati</taxon>
        <taxon>Pseudomonadota</taxon>
        <taxon>Gammaproteobacteria</taxon>
        <taxon>Oceanospirillales</taxon>
        <taxon>Pelagibaculum</taxon>
    </lineage>
</organism>
<gene>
    <name evidence="1" type="ORF">DC094_04245</name>
</gene>
<proteinExistence type="predicted"/>
<reference evidence="1 2" key="1">
    <citation type="submission" date="2018-04" db="EMBL/GenBank/DDBJ databases">
        <title>Thalassorhabdus spongiae gen. nov., sp. nov., isolated from a marine sponge in South-West Iceland.</title>
        <authorList>
            <person name="Knobloch S."/>
            <person name="Daussin A."/>
            <person name="Johannsson R."/>
            <person name="Marteinsson V.T."/>
        </authorList>
    </citation>
    <scope>NUCLEOTIDE SEQUENCE [LARGE SCALE GENOMIC DNA]</scope>
    <source>
        <strain evidence="1 2">Hp12</strain>
    </source>
</reference>
<dbReference type="OrthoDB" id="5523793at2"/>
<dbReference type="EMBL" id="QDDL01000001">
    <property type="protein sequence ID" value="PVZ72230.1"/>
    <property type="molecule type" value="Genomic_DNA"/>
</dbReference>
<dbReference type="AlphaFoldDB" id="A0A2V1H2M8"/>
<keyword evidence="2" id="KW-1185">Reference proteome</keyword>
<sequence>MPKWLRISILLVVLVLVAGQQFLGKQRVSSWDEPVWIAIYPLISDDREAQHFIDTLSIADLKPLERWFAKESERYGMLFQRPIQLHLMPTVNAPSPPEAPADRSPWKVAYWSLELRYWAWKYLDDGFPTHSKIVMKVYPKSIEKLPGHSTGLEKLKLGIVKIRGNRIELPYLRFLIGHELLHTLGASDKYSYADHSPYYPAAFLEPDKKPLYPQNFAEIMAGVIPKTSKTWQPTNKLSLIKVGDDTAREIGWQK</sequence>